<evidence type="ECO:0008006" key="4">
    <source>
        <dbReference type="Google" id="ProtNLM"/>
    </source>
</evidence>
<protein>
    <recommendedName>
        <fullName evidence="4">Lipid A core - O-antigen ligase and related enzymes</fullName>
    </recommendedName>
</protein>
<evidence type="ECO:0000313" key="2">
    <source>
        <dbReference type="EMBL" id="SUW63091.1"/>
    </source>
</evidence>
<accession>A0A381C5F7</accession>
<feature type="transmembrane region" description="Helical" evidence="1">
    <location>
        <begin position="130"/>
        <end position="147"/>
    </location>
</feature>
<feature type="transmembrane region" description="Helical" evidence="1">
    <location>
        <begin position="7"/>
        <end position="27"/>
    </location>
</feature>
<feature type="transmembrane region" description="Helical" evidence="1">
    <location>
        <begin position="325"/>
        <end position="345"/>
    </location>
</feature>
<feature type="transmembrane region" description="Helical" evidence="1">
    <location>
        <begin position="195"/>
        <end position="219"/>
    </location>
</feature>
<gene>
    <name evidence="2" type="ORF">NCTC12119_01566</name>
</gene>
<name>A0A381C5F7_9ENTR</name>
<reference evidence="2 3" key="1">
    <citation type="submission" date="2018-06" db="EMBL/GenBank/DDBJ databases">
        <authorList>
            <consortium name="Pathogen Informatics"/>
            <person name="Doyle S."/>
        </authorList>
    </citation>
    <scope>NUCLEOTIDE SEQUENCE [LARGE SCALE GENOMIC DNA]</scope>
    <source>
        <strain evidence="2 3">NCTC12119</strain>
    </source>
</reference>
<keyword evidence="1" id="KW-0472">Membrane</keyword>
<feature type="transmembrane region" description="Helical" evidence="1">
    <location>
        <begin position="376"/>
        <end position="399"/>
    </location>
</feature>
<dbReference type="AlphaFoldDB" id="A0A381C5F7"/>
<dbReference type="Proteomes" id="UP000255528">
    <property type="component" value="Unassembled WGS sequence"/>
</dbReference>
<organism evidence="2 3">
    <name type="scientific">Buttiauxella agrestis</name>
    <dbReference type="NCBI Taxonomy" id="82977"/>
    <lineage>
        <taxon>Bacteria</taxon>
        <taxon>Pseudomonadati</taxon>
        <taxon>Pseudomonadota</taxon>
        <taxon>Gammaproteobacteria</taxon>
        <taxon>Enterobacterales</taxon>
        <taxon>Enterobacteriaceae</taxon>
        <taxon>Buttiauxella</taxon>
    </lineage>
</organism>
<feature type="transmembrane region" description="Helical" evidence="1">
    <location>
        <begin position="63"/>
        <end position="87"/>
    </location>
</feature>
<keyword evidence="1" id="KW-1133">Transmembrane helix</keyword>
<feature type="transmembrane region" description="Helical" evidence="1">
    <location>
        <begin position="225"/>
        <end position="243"/>
    </location>
</feature>
<dbReference type="RefSeq" id="WP_147295633.1">
    <property type="nucleotide sequence ID" value="NZ_UIGI01000001.1"/>
</dbReference>
<evidence type="ECO:0000313" key="3">
    <source>
        <dbReference type="Proteomes" id="UP000255528"/>
    </source>
</evidence>
<sequence length="414" mass="47474">MKINTNAFYLSIIAGIMIFLPSMLMILFHQSSFTLGIVASSIVIICAYCLVSRKRATLERKTYSLLLSIVFLSLFLLLHFIIVYYFPASGIFPPDVPKFIISFCFIMICTVAAFITKIVIDDTLEHEVHIALRIILYILIFNALISISKIDFFNSGLAKPTFLFQEPSHFALVCAPLLMYFSFTNIKSPLRLSLLLLFGLWGGYIQNFTMILAVLLAYLITTKSLLPSFFIIILMSIPVYIFIESDFFSYYRDRLDLAGDSQNLSSLVLLQGWENSFLTLRKSLLGVGFQQYGTSTLYGDISEKIYSMLHIYINTFDAGSTAPKIIGEFGIFGIVLVLTYLWGWWKIFKLVRRNRFTGSKKFLLFSSVYLSSFLEFFVRGAGYFTPSMFFFIVSVMYFISNNKFKKRVCHEVNY</sequence>
<evidence type="ECO:0000256" key="1">
    <source>
        <dbReference type="SAM" id="Phobius"/>
    </source>
</evidence>
<feature type="transmembrane region" description="Helical" evidence="1">
    <location>
        <begin position="167"/>
        <end position="183"/>
    </location>
</feature>
<feature type="transmembrane region" description="Helical" evidence="1">
    <location>
        <begin position="99"/>
        <end position="118"/>
    </location>
</feature>
<feature type="transmembrane region" description="Helical" evidence="1">
    <location>
        <begin position="33"/>
        <end position="51"/>
    </location>
</feature>
<keyword evidence="1" id="KW-0812">Transmembrane</keyword>
<proteinExistence type="predicted"/>
<dbReference type="EMBL" id="UIGI01000001">
    <property type="protein sequence ID" value="SUW63091.1"/>
    <property type="molecule type" value="Genomic_DNA"/>
</dbReference>